<evidence type="ECO:0008006" key="3">
    <source>
        <dbReference type="Google" id="ProtNLM"/>
    </source>
</evidence>
<evidence type="ECO:0000313" key="1">
    <source>
        <dbReference type="EMBL" id="KAG0658233.1"/>
    </source>
</evidence>
<organism evidence="1 2">
    <name type="scientific">Rhodotorula mucilaginosa</name>
    <name type="common">Yeast</name>
    <name type="synonym">Rhodotorula rubra</name>
    <dbReference type="NCBI Taxonomy" id="5537"/>
    <lineage>
        <taxon>Eukaryota</taxon>
        <taxon>Fungi</taxon>
        <taxon>Dikarya</taxon>
        <taxon>Basidiomycota</taxon>
        <taxon>Pucciniomycotina</taxon>
        <taxon>Microbotryomycetes</taxon>
        <taxon>Sporidiobolales</taxon>
        <taxon>Sporidiobolaceae</taxon>
        <taxon>Rhodotorula</taxon>
    </lineage>
</organism>
<comment type="caution">
    <text evidence="1">The sequence shown here is derived from an EMBL/GenBank/DDBJ whole genome shotgun (WGS) entry which is preliminary data.</text>
</comment>
<dbReference type="OrthoDB" id="2840262at2759"/>
<dbReference type="EMBL" id="PUHQ01000069">
    <property type="protein sequence ID" value="KAG0658233.1"/>
    <property type="molecule type" value="Genomic_DNA"/>
</dbReference>
<dbReference type="Proteomes" id="UP000777482">
    <property type="component" value="Unassembled WGS sequence"/>
</dbReference>
<name>A0A9P6VZQ9_RHOMI</name>
<gene>
    <name evidence="1" type="ORF">C6P46_005892</name>
</gene>
<dbReference type="GO" id="GO:0008270">
    <property type="term" value="F:zinc ion binding"/>
    <property type="evidence" value="ECO:0007669"/>
    <property type="project" value="UniProtKB-KW"/>
</dbReference>
<reference evidence="1 2" key="1">
    <citation type="submission" date="2020-11" db="EMBL/GenBank/DDBJ databases">
        <title>Kefir isolates.</title>
        <authorList>
            <person name="Marcisauskas S."/>
            <person name="Kim Y."/>
            <person name="Blasche S."/>
        </authorList>
    </citation>
    <scope>NUCLEOTIDE SEQUENCE [LARGE SCALE GENOMIC DNA]</scope>
    <source>
        <strain evidence="1 2">KR</strain>
    </source>
</reference>
<dbReference type="AlphaFoldDB" id="A0A9P6VZQ9"/>
<evidence type="ECO:0000313" key="2">
    <source>
        <dbReference type="Proteomes" id="UP000777482"/>
    </source>
</evidence>
<keyword evidence="2" id="KW-1185">Reference proteome</keyword>
<dbReference type="Gene3D" id="6.10.140.2220">
    <property type="match status" value="1"/>
</dbReference>
<dbReference type="SUPFAM" id="SSF144232">
    <property type="entry name" value="HIT/MYND zinc finger-like"/>
    <property type="match status" value="1"/>
</dbReference>
<sequence length="493" mass="54119">MSSQAQEKKCCVCGAPSTMRCSACSQAGIDLYFCSTEHQKLVWFAHKPMCGPLKASFHVLPDLTPSETRILQSPSFLQTLPQRRAPGTSSFSVTIGEAIDRLERDTHLIPGTFLRNVPRMSEWLHSLASQPDVCFGLRTVINSGLSAFVYSQDNTEDPLEMPAHAVGLDLFVWLCVTHRDMPRPKLYRFSHGATIWAGLLRILAGRVTVAGVDSSFVTPEFVRSNLERLLRSIQADLDLAIDVTGGGLLTLVSQPLNHVPAMFGYNIQISSVAGDPARNMISIGRPGDASHAERFAQTNVHRMNEWLNSLASQPEFRDILRLTINGALSDFLFSQDGIAHDPLELPPHAFALDFNTWLSSASPDLPWSRFVQFLQEVTIWAGLLRILAGRVTVAGVDSSFVTPELVRSSLERLLKTIQADLDLLSDAIGEGLLSLVSQQLLSVPATARFNVQFSTVEGDPASNRISVGRPGDTSHAEHFAQSLRERYFPGATS</sequence>
<accession>A0A9P6VZQ9</accession>
<protein>
    <recommendedName>
        <fullName evidence="3">MYND-type domain-containing protein</fullName>
    </recommendedName>
</protein>
<proteinExistence type="predicted"/>